<keyword evidence="2" id="KW-1185">Reference proteome</keyword>
<comment type="caution">
    <text evidence="1">The sequence shown here is derived from an EMBL/GenBank/DDBJ whole genome shotgun (WGS) entry which is preliminary data.</text>
</comment>
<dbReference type="AlphaFoldDB" id="A0A368FKS1"/>
<protein>
    <submittedName>
        <fullName evidence="1">Uncharacterized protein</fullName>
    </submittedName>
</protein>
<evidence type="ECO:0000313" key="1">
    <source>
        <dbReference type="EMBL" id="RCN32821.1"/>
    </source>
</evidence>
<dbReference type="EMBL" id="JOJR01001024">
    <property type="protein sequence ID" value="RCN32821.1"/>
    <property type="molecule type" value="Genomic_DNA"/>
</dbReference>
<organism evidence="1 2">
    <name type="scientific">Ancylostoma caninum</name>
    <name type="common">Dog hookworm</name>
    <dbReference type="NCBI Taxonomy" id="29170"/>
    <lineage>
        <taxon>Eukaryota</taxon>
        <taxon>Metazoa</taxon>
        <taxon>Ecdysozoa</taxon>
        <taxon>Nematoda</taxon>
        <taxon>Chromadorea</taxon>
        <taxon>Rhabditida</taxon>
        <taxon>Rhabditina</taxon>
        <taxon>Rhabditomorpha</taxon>
        <taxon>Strongyloidea</taxon>
        <taxon>Ancylostomatidae</taxon>
        <taxon>Ancylostomatinae</taxon>
        <taxon>Ancylostoma</taxon>
    </lineage>
</organism>
<reference evidence="1 2" key="1">
    <citation type="submission" date="2014-10" db="EMBL/GenBank/DDBJ databases">
        <title>Draft genome of the hookworm Ancylostoma caninum.</title>
        <authorList>
            <person name="Mitreva M."/>
        </authorList>
    </citation>
    <scope>NUCLEOTIDE SEQUENCE [LARGE SCALE GENOMIC DNA]</scope>
    <source>
        <strain evidence="1 2">Baltimore</strain>
    </source>
</reference>
<dbReference type="OrthoDB" id="5881057at2759"/>
<dbReference type="Proteomes" id="UP000252519">
    <property type="component" value="Unassembled WGS sequence"/>
</dbReference>
<sequence>MAHLEDFLDEIDTTPAFAPISAAIRALINRMENDHDSMLRQLNTIEDACSELLKRSEPRSSCAFCTLEENRDMHQTVRCSRFPDAVARTLQAAKLALCERCLKPKHGIDDCGVSCVYCGLPHNTLLCSSRGRPGAPYKRRHH</sequence>
<name>A0A368FKS1_ANCCA</name>
<accession>A0A368FKS1</accession>
<proteinExistence type="predicted"/>
<evidence type="ECO:0000313" key="2">
    <source>
        <dbReference type="Proteomes" id="UP000252519"/>
    </source>
</evidence>
<gene>
    <name evidence="1" type="ORF">ANCCAN_21363</name>
</gene>